<dbReference type="PROSITE" id="PS51257">
    <property type="entry name" value="PROKAR_LIPOPROTEIN"/>
    <property type="match status" value="1"/>
</dbReference>
<evidence type="ECO:0000313" key="3">
    <source>
        <dbReference type="Proteomes" id="UP000593765"/>
    </source>
</evidence>
<keyword evidence="3" id="KW-1185">Reference proteome</keyword>
<accession>A0A7M2WZ71</accession>
<feature type="signal peptide" evidence="1">
    <location>
        <begin position="1"/>
        <end position="24"/>
    </location>
</feature>
<protein>
    <recommendedName>
        <fullName evidence="4">Lipocalin-like domain-containing protein</fullName>
    </recommendedName>
</protein>
<dbReference type="RefSeq" id="WP_206293223.1">
    <property type="nucleotide sequence ID" value="NZ_CP063458.1"/>
</dbReference>
<dbReference type="KEGG" id="hbs:IPV69_01895"/>
<reference evidence="2 3" key="1">
    <citation type="submission" date="2020-10" db="EMBL/GenBank/DDBJ databases">
        <title>Wide distribution of Phycisphaera-like planctomycetes from WD2101 soil group in peatlands and genome analysis of the first cultivated representative.</title>
        <authorList>
            <person name="Dedysh S.N."/>
            <person name="Beletsky A.V."/>
            <person name="Ivanova A."/>
            <person name="Kulichevskaya I.S."/>
            <person name="Suzina N.E."/>
            <person name="Philippov D.A."/>
            <person name="Rakitin A.L."/>
            <person name="Mardanov A.V."/>
            <person name="Ravin N.V."/>
        </authorList>
    </citation>
    <scope>NUCLEOTIDE SEQUENCE [LARGE SCALE GENOMIC DNA]</scope>
    <source>
        <strain evidence="2 3">M1803</strain>
    </source>
</reference>
<evidence type="ECO:0008006" key="4">
    <source>
        <dbReference type="Google" id="ProtNLM"/>
    </source>
</evidence>
<proteinExistence type="predicted"/>
<sequence length="177" mass="19601">MRTTSIATLIVTCLSLLLSGCFEAGVGDPAKAKIDPKLVGLWKVEDGEMMLVKVWDDRTYIISQIAPVKSEDGVERLEPTGGCFRAWLANIGGKTFITLDQSMQRLHKIERPFVVAQIRVEGEKLVVQGLDPEFAESAHTPAEMEKHIRDNLKNPKLLVKEVTTYVPVPEAISAMVK</sequence>
<dbReference type="EMBL" id="CP063458">
    <property type="protein sequence ID" value="QOV90151.1"/>
    <property type="molecule type" value="Genomic_DNA"/>
</dbReference>
<evidence type="ECO:0000256" key="1">
    <source>
        <dbReference type="SAM" id="SignalP"/>
    </source>
</evidence>
<gene>
    <name evidence="2" type="ORF">IPV69_01895</name>
</gene>
<keyword evidence="1" id="KW-0732">Signal</keyword>
<feature type="chain" id="PRO_5034159469" description="Lipocalin-like domain-containing protein" evidence="1">
    <location>
        <begin position="25"/>
        <end position="177"/>
    </location>
</feature>
<name>A0A7M2WZ71_9BACT</name>
<organism evidence="2 3">
    <name type="scientific">Humisphaera borealis</name>
    <dbReference type="NCBI Taxonomy" id="2807512"/>
    <lineage>
        <taxon>Bacteria</taxon>
        <taxon>Pseudomonadati</taxon>
        <taxon>Planctomycetota</taxon>
        <taxon>Phycisphaerae</taxon>
        <taxon>Tepidisphaerales</taxon>
        <taxon>Tepidisphaeraceae</taxon>
        <taxon>Humisphaera</taxon>
    </lineage>
</organism>
<evidence type="ECO:0000313" key="2">
    <source>
        <dbReference type="EMBL" id="QOV90151.1"/>
    </source>
</evidence>
<dbReference type="Proteomes" id="UP000593765">
    <property type="component" value="Chromosome"/>
</dbReference>
<dbReference type="AlphaFoldDB" id="A0A7M2WZ71"/>